<accession>A0A546XTB8</accession>
<dbReference type="PANTHER" id="PTHR30146">
    <property type="entry name" value="LACI-RELATED TRANSCRIPTIONAL REPRESSOR"/>
    <property type="match status" value="1"/>
</dbReference>
<dbReference type="InterPro" id="IPR010982">
    <property type="entry name" value="Lambda_DNA-bd_dom_sf"/>
</dbReference>
<dbReference type="Gene3D" id="1.10.260.40">
    <property type="entry name" value="lambda repressor-like DNA-binding domains"/>
    <property type="match status" value="1"/>
</dbReference>
<evidence type="ECO:0000256" key="3">
    <source>
        <dbReference type="ARBA" id="ARBA00023163"/>
    </source>
</evidence>
<dbReference type="InterPro" id="IPR000843">
    <property type="entry name" value="HTH_LacI"/>
</dbReference>
<organism evidence="5 6">
    <name type="scientific">Agrobacterium tumefaciens</name>
    <dbReference type="NCBI Taxonomy" id="358"/>
    <lineage>
        <taxon>Bacteria</taxon>
        <taxon>Pseudomonadati</taxon>
        <taxon>Pseudomonadota</taxon>
        <taxon>Alphaproteobacteria</taxon>
        <taxon>Hyphomicrobiales</taxon>
        <taxon>Rhizobiaceae</taxon>
        <taxon>Rhizobium/Agrobacterium group</taxon>
        <taxon>Agrobacterium</taxon>
        <taxon>Agrobacterium tumefaciens complex</taxon>
    </lineage>
</organism>
<dbReference type="PROSITE" id="PS50932">
    <property type="entry name" value="HTH_LACI_2"/>
    <property type="match status" value="1"/>
</dbReference>
<dbReference type="SUPFAM" id="SSF47413">
    <property type="entry name" value="lambda repressor-like DNA-binding domains"/>
    <property type="match status" value="1"/>
</dbReference>
<name>A0A546XTB8_AGRTU</name>
<reference evidence="5 6" key="1">
    <citation type="journal article" date="2019" name="Appl. Microbiol. Biotechnol.">
        <title>Differential efficiency of wild type rhizogenic strains for rol gene transformation of plants.</title>
        <authorList>
            <person name="Desmet S."/>
            <person name="De Keyser E."/>
            <person name="Van Vaerenbergh J."/>
            <person name="Baeyen S."/>
            <person name="Van Huylenbroeck J."/>
            <person name="Geelen D."/>
            <person name="Dhooghe E."/>
        </authorList>
    </citation>
    <scope>NUCLEOTIDE SEQUENCE [LARGE SCALE GENOMIC DNA]</scope>
    <source>
        <strain evidence="5 6">MAFF210266</strain>
    </source>
</reference>
<proteinExistence type="predicted"/>
<dbReference type="EMBL" id="SGOE01000007">
    <property type="protein sequence ID" value="TRB03989.1"/>
    <property type="molecule type" value="Genomic_DNA"/>
</dbReference>
<dbReference type="Proteomes" id="UP000317023">
    <property type="component" value="Unassembled WGS sequence"/>
</dbReference>
<dbReference type="InterPro" id="IPR025997">
    <property type="entry name" value="SBP_2_dom"/>
</dbReference>
<dbReference type="SMART" id="SM00354">
    <property type="entry name" value="HTH_LACI"/>
    <property type="match status" value="1"/>
</dbReference>
<dbReference type="AlphaFoldDB" id="A0A546XTB8"/>
<keyword evidence="3" id="KW-0804">Transcription</keyword>
<gene>
    <name evidence="5" type="ORF">EXN61_20970</name>
</gene>
<dbReference type="PANTHER" id="PTHR30146:SF152">
    <property type="entry name" value="TRANSCRIPTIONAL REGULATORY PROTEIN"/>
    <property type="match status" value="1"/>
</dbReference>
<dbReference type="PROSITE" id="PS00356">
    <property type="entry name" value="HTH_LACI_1"/>
    <property type="match status" value="1"/>
</dbReference>
<comment type="caution">
    <text evidence="5">The sequence shown here is derived from an EMBL/GenBank/DDBJ whole genome shotgun (WGS) entry which is preliminary data.</text>
</comment>
<dbReference type="GO" id="GO:0003700">
    <property type="term" value="F:DNA-binding transcription factor activity"/>
    <property type="evidence" value="ECO:0007669"/>
    <property type="project" value="TreeGrafter"/>
</dbReference>
<evidence type="ECO:0000256" key="2">
    <source>
        <dbReference type="ARBA" id="ARBA00023125"/>
    </source>
</evidence>
<dbReference type="CDD" id="cd06307">
    <property type="entry name" value="PBP1_sugar_binding"/>
    <property type="match status" value="1"/>
</dbReference>
<dbReference type="SUPFAM" id="SSF53822">
    <property type="entry name" value="Periplasmic binding protein-like I"/>
    <property type="match status" value="1"/>
</dbReference>
<evidence type="ECO:0000313" key="5">
    <source>
        <dbReference type="EMBL" id="TRB03989.1"/>
    </source>
</evidence>
<dbReference type="Pfam" id="PF00356">
    <property type="entry name" value="LacI"/>
    <property type="match status" value="1"/>
</dbReference>
<protein>
    <submittedName>
        <fullName evidence="5">LacI family DNA-binding transcriptional regulator</fullName>
    </submittedName>
</protein>
<evidence type="ECO:0000256" key="1">
    <source>
        <dbReference type="ARBA" id="ARBA00023015"/>
    </source>
</evidence>
<dbReference type="CDD" id="cd01392">
    <property type="entry name" value="HTH_LacI"/>
    <property type="match status" value="1"/>
</dbReference>
<feature type="domain" description="HTH lacI-type" evidence="4">
    <location>
        <begin position="16"/>
        <end position="69"/>
    </location>
</feature>
<dbReference type="Pfam" id="PF13407">
    <property type="entry name" value="Peripla_BP_4"/>
    <property type="match status" value="1"/>
</dbReference>
<keyword evidence="1" id="KW-0805">Transcription regulation</keyword>
<dbReference type="GO" id="GO:0000976">
    <property type="term" value="F:transcription cis-regulatory region binding"/>
    <property type="evidence" value="ECO:0007669"/>
    <property type="project" value="TreeGrafter"/>
</dbReference>
<evidence type="ECO:0000313" key="6">
    <source>
        <dbReference type="Proteomes" id="UP000317023"/>
    </source>
</evidence>
<evidence type="ECO:0000259" key="4">
    <source>
        <dbReference type="PROSITE" id="PS50932"/>
    </source>
</evidence>
<dbReference type="Gene3D" id="3.40.50.2300">
    <property type="match status" value="2"/>
</dbReference>
<dbReference type="InterPro" id="IPR028082">
    <property type="entry name" value="Peripla_BP_I"/>
</dbReference>
<sequence>MRRSLGMASKRQGRRVTITDVAERARVGTASVDRVLNERGNVSEAVSKRVLQAAKELGLRRMLPQAHRRLIRIDVILARPELPLIARMGFEFRRIATSLDRSIVIHRTVLEDERPETLAKALAKTGCDAVVSYMQDHPLVHAAVEELSARGIPVVTVISDVPGSARIGYAGTDHYRAGRSAGYFISRMARKPGPVILLCNHLGFQSHADRVRGVTQFLADKAPGWHVARIVEGGDDRTRSELQLREAFHAESDTVAVYNVGAANIGVARAIRADILPDRPVFVGHELTRNTAAFLREGLMSLTIDQSPELQVRLAVNILLRHFEFLDAGQGSFPPETEVPIVLYGPENLPNPLPF</sequence>
<keyword evidence="2 5" id="KW-0238">DNA-binding</keyword>